<dbReference type="SUPFAM" id="SSF53383">
    <property type="entry name" value="PLP-dependent transferases"/>
    <property type="match status" value="1"/>
</dbReference>
<evidence type="ECO:0000256" key="5">
    <source>
        <dbReference type="SAM" id="MobiDB-lite"/>
    </source>
</evidence>
<feature type="region of interest" description="Disordered" evidence="5">
    <location>
        <begin position="183"/>
        <end position="211"/>
    </location>
</feature>
<comment type="cofactor">
    <cofactor evidence="1 4">
        <name>pyridoxal 5'-phosphate</name>
        <dbReference type="ChEBI" id="CHEBI:597326"/>
    </cofactor>
</comment>
<keyword evidence="2 4" id="KW-0663">Pyridoxal phosphate</keyword>
<evidence type="ECO:0000256" key="2">
    <source>
        <dbReference type="ARBA" id="ARBA00022898"/>
    </source>
</evidence>
<dbReference type="PANTHER" id="PTHR11808:SF50">
    <property type="entry name" value="CYSTATHIONINE BETA-LYASE"/>
    <property type="match status" value="1"/>
</dbReference>
<evidence type="ECO:0000256" key="1">
    <source>
        <dbReference type="ARBA" id="ARBA00001933"/>
    </source>
</evidence>
<accession>A0A9W9NV40</accession>
<dbReference type="OrthoDB" id="2545919at2759"/>
<evidence type="ECO:0000313" key="6">
    <source>
        <dbReference type="EMBL" id="KAJ5225443.1"/>
    </source>
</evidence>
<comment type="similarity">
    <text evidence="4">Belongs to the trans-sulfuration enzymes family.</text>
</comment>
<dbReference type="GO" id="GO:0005737">
    <property type="term" value="C:cytoplasm"/>
    <property type="evidence" value="ECO:0007669"/>
    <property type="project" value="TreeGrafter"/>
</dbReference>
<evidence type="ECO:0000256" key="3">
    <source>
        <dbReference type="ARBA" id="ARBA00023239"/>
    </source>
</evidence>
<dbReference type="Pfam" id="PF01053">
    <property type="entry name" value="Cys_Met_Meta_PP"/>
    <property type="match status" value="1"/>
</dbReference>
<feature type="region of interest" description="Disordered" evidence="5">
    <location>
        <begin position="1"/>
        <end position="43"/>
    </location>
</feature>
<comment type="caution">
    <text evidence="6">The sequence shown here is derived from an EMBL/GenBank/DDBJ whole genome shotgun (WGS) entry which is preliminary data.</text>
</comment>
<dbReference type="Proteomes" id="UP001150941">
    <property type="component" value="Unassembled WGS sequence"/>
</dbReference>
<dbReference type="PANTHER" id="PTHR11808">
    <property type="entry name" value="TRANS-SULFURATION ENZYME FAMILY MEMBER"/>
    <property type="match status" value="1"/>
</dbReference>
<name>A0A9W9NV40_9EURO</name>
<dbReference type="Gene3D" id="3.40.640.10">
    <property type="entry name" value="Type I PLP-dependent aspartate aminotransferase-like (Major domain)"/>
    <property type="match status" value="1"/>
</dbReference>
<gene>
    <name evidence="6" type="ORF">N7468_006668</name>
</gene>
<evidence type="ECO:0008006" key="8">
    <source>
        <dbReference type="Google" id="ProtNLM"/>
    </source>
</evidence>
<dbReference type="AlphaFoldDB" id="A0A9W9NV40"/>
<proteinExistence type="inferred from homology"/>
<evidence type="ECO:0000313" key="7">
    <source>
        <dbReference type="Proteomes" id="UP001150941"/>
    </source>
</evidence>
<dbReference type="InterPro" id="IPR015421">
    <property type="entry name" value="PyrdxlP-dep_Trfase_major"/>
</dbReference>
<keyword evidence="7" id="KW-1185">Reference proteome</keyword>
<feature type="compositionally biased region" description="Low complexity" evidence="5">
    <location>
        <begin position="1"/>
        <end position="16"/>
    </location>
</feature>
<dbReference type="EMBL" id="JAPQKS010000005">
    <property type="protein sequence ID" value="KAJ5225443.1"/>
    <property type="molecule type" value="Genomic_DNA"/>
</dbReference>
<dbReference type="RefSeq" id="XP_058328854.1">
    <property type="nucleotide sequence ID" value="XM_058475964.1"/>
</dbReference>
<organism evidence="6 7">
    <name type="scientific">Penicillium chermesinum</name>
    <dbReference type="NCBI Taxonomy" id="63820"/>
    <lineage>
        <taxon>Eukaryota</taxon>
        <taxon>Fungi</taxon>
        <taxon>Dikarya</taxon>
        <taxon>Ascomycota</taxon>
        <taxon>Pezizomycotina</taxon>
        <taxon>Eurotiomycetes</taxon>
        <taxon>Eurotiomycetidae</taxon>
        <taxon>Eurotiales</taxon>
        <taxon>Aspergillaceae</taxon>
        <taxon>Penicillium</taxon>
    </lineage>
</organism>
<sequence length="211" mass="22356">MSAPSGASAASGPSSSIKKPFPHVDLEGNDLPPSPAPSSPHAGRRYNIATELVFTEGNDQYNASSVPIYQSATFKQSSGAGGGEYDYTRSGNPTRTHLERHLAKIMSAQRALVVSSGMAALDVITRLLRPGDEVVTGDDLYGGTHRLLKYLSTNGGIIVHHVDTTDHEKVKSVLTPKTAMVLLETPHQPPSSRSPTSRASPPRPTKPTPPA</sequence>
<dbReference type="GO" id="GO:0047804">
    <property type="term" value="F:cysteine-S-conjugate beta-lyase activity"/>
    <property type="evidence" value="ECO:0007669"/>
    <property type="project" value="UniProtKB-ARBA"/>
</dbReference>
<feature type="compositionally biased region" description="Low complexity" evidence="5">
    <location>
        <begin position="190"/>
        <end position="200"/>
    </location>
</feature>
<evidence type="ECO:0000256" key="4">
    <source>
        <dbReference type="RuleBase" id="RU362118"/>
    </source>
</evidence>
<keyword evidence="3" id="KW-0456">Lyase</keyword>
<dbReference type="GO" id="GO:0019346">
    <property type="term" value="P:transsulfuration"/>
    <property type="evidence" value="ECO:0007669"/>
    <property type="project" value="InterPro"/>
</dbReference>
<protein>
    <recommendedName>
        <fullName evidence="8">Cystathionine beta-lyase</fullName>
    </recommendedName>
</protein>
<reference evidence="6" key="1">
    <citation type="submission" date="2022-11" db="EMBL/GenBank/DDBJ databases">
        <authorList>
            <person name="Petersen C."/>
        </authorList>
    </citation>
    <scope>NUCLEOTIDE SEQUENCE</scope>
    <source>
        <strain evidence="6">IBT 19713</strain>
    </source>
</reference>
<dbReference type="InterPro" id="IPR015424">
    <property type="entry name" value="PyrdxlP-dep_Trfase"/>
</dbReference>
<dbReference type="GO" id="GO:0030170">
    <property type="term" value="F:pyridoxal phosphate binding"/>
    <property type="evidence" value="ECO:0007669"/>
    <property type="project" value="InterPro"/>
</dbReference>
<feature type="compositionally biased region" description="Pro residues" evidence="5">
    <location>
        <begin position="201"/>
        <end position="211"/>
    </location>
</feature>
<reference evidence="6" key="2">
    <citation type="journal article" date="2023" name="IMA Fungus">
        <title>Comparative genomic study of the Penicillium genus elucidates a diverse pangenome and 15 lateral gene transfer events.</title>
        <authorList>
            <person name="Petersen C."/>
            <person name="Sorensen T."/>
            <person name="Nielsen M.R."/>
            <person name="Sondergaard T.E."/>
            <person name="Sorensen J.L."/>
            <person name="Fitzpatrick D.A."/>
            <person name="Frisvad J.C."/>
            <person name="Nielsen K.L."/>
        </authorList>
    </citation>
    <scope>NUCLEOTIDE SEQUENCE</scope>
    <source>
        <strain evidence="6">IBT 19713</strain>
    </source>
</reference>
<dbReference type="InterPro" id="IPR000277">
    <property type="entry name" value="Cys/Met-Metab_PyrdxlP-dep_enz"/>
</dbReference>
<dbReference type="GeneID" id="83203267"/>